<feature type="domain" description="Peptidase M28" evidence="1">
    <location>
        <begin position="180"/>
        <end position="380"/>
    </location>
</feature>
<organism evidence="2 3">
    <name type="scientific">Rhinopithecimicrobium faecis</name>
    <dbReference type="NCBI Taxonomy" id="2820698"/>
    <lineage>
        <taxon>Bacteria</taxon>
        <taxon>Pseudomonadati</taxon>
        <taxon>Bacteroidota</taxon>
        <taxon>Sphingobacteriia</taxon>
        <taxon>Sphingobacteriales</taxon>
        <taxon>Sphingobacteriaceae</taxon>
        <taxon>Rhinopithecimicrobium</taxon>
    </lineage>
</organism>
<evidence type="ECO:0000259" key="1">
    <source>
        <dbReference type="Pfam" id="PF04389"/>
    </source>
</evidence>
<dbReference type="InterPro" id="IPR045175">
    <property type="entry name" value="M28_fam"/>
</dbReference>
<dbReference type="Pfam" id="PF04389">
    <property type="entry name" value="Peptidase_M28"/>
    <property type="match status" value="1"/>
</dbReference>
<gene>
    <name evidence="2" type="ORF">J5U18_11485</name>
</gene>
<proteinExistence type="predicted"/>
<protein>
    <submittedName>
        <fullName evidence="2">M20/M25/M40 family metallo-hydrolase</fullName>
    </submittedName>
</protein>
<reference evidence="2" key="1">
    <citation type="submission" date="2021-03" db="EMBL/GenBank/DDBJ databases">
        <authorList>
            <person name="Lu T."/>
            <person name="Wang Q."/>
            <person name="Han X."/>
        </authorList>
    </citation>
    <scope>NUCLEOTIDE SEQUENCE</scope>
    <source>
        <strain evidence="2">WQ 2009</strain>
    </source>
</reference>
<keyword evidence="3" id="KW-1185">Reference proteome</keyword>
<dbReference type="GO" id="GO:0006508">
    <property type="term" value="P:proteolysis"/>
    <property type="evidence" value="ECO:0007669"/>
    <property type="project" value="InterPro"/>
</dbReference>
<dbReference type="SUPFAM" id="SSF53187">
    <property type="entry name" value="Zn-dependent exopeptidases"/>
    <property type="match status" value="1"/>
</dbReference>
<name>A0A8T4HDG7_9SPHI</name>
<sequence length="402" mass="44307">MERIIQTLASDAMRGRSALVPEDIGKAADFIASEFKAIGLTPYAEQNYRQSFEITQLSLATQEVLLNGQQLSAENVLIQSSQPAVNWNQDAGIPILKITSEEDFSQRFRAITQQKKDAIVLIDPTFEATFRRFQKILGKGKIVEKLPQGGNSIVFILAKDLPTDYQIKFSNNFKKIPLFNVAGVLPGKSKAHEFVIFSGHYDHIGILEPVGQDSIANGADDDASGVTAIISLAKHFKKAGNNERTLIFVAFTGEEIGMYGSKYFSNHINADDVTAMINIEMIGKDAKFGENSLYVTGFNQSNLATLMQQEVVNSKFKFFPDPYPTQQLFYRSDNAILAALGVPAHTFSTVQIDQDDLYHTVKDEVSTLNIKNIASSIEAIALGTKGIVEGKVTPSRVEKLKD</sequence>
<evidence type="ECO:0000313" key="2">
    <source>
        <dbReference type="EMBL" id="MBP3944166.1"/>
    </source>
</evidence>
<dbReference type="Gene3D" id="3.40.630.10">
    <property type="entry name" value="Zn peptidases"/>
    <property type="match status" value="1"/>
</dbReference>
<accession>A0A8T4HDG7</accession>
<dbReference type="GO" id="GO:0008235">
    <property type="term" value="F:metalloexopeptidase activity"/>
    <property type="evidence" value="ECO:0007669"/>
    <property type="project" value="InterPro"/>
</dbReference>
<evidence type="ECO:0000313" key="3">
    <source>
        <dbReference type="Proteomes" id="UP000679691"/>
    </source>
</evidence>
<dbReference type="PANTHER" id="PTHR12147:SF26">
    <property type="entry name" value="PEPTIDASE M28 DOMAIN-CONTAINING PROTEIN"/>
    <property type="match status" value="1"/>
</dbReference>
<comment type="caution">
    <text evidence="2">The sequence shown here is derived from an EMBL/GenBank/DDBJ whole genome shotgun (WGS) entry which is preliminary data.</text>
</comment>
<dbReference type="Proteomes" id="UP000679691">
    <property type="component" value="Unassembled WGS sequence"/>
</dbReference>
<dbReference type="PANTHER" id="PTHR12147">
    <property type="entry name" value="METALLOPEPTIDASE M28 FAMILY MEMBER"/>
    <property type="match status" value="1"/>
</dbReference>
<dbReference type="EMBL" id="JAGKSB010000014">
    <property type="protein sequence ID" value="MBP3944166.1"/>
    <property type="molecule type" value="Genomic_DNA"/>
</dbReference>
<dbReference type="AlphaFoldDB" id="A0A8T4HDG7"/>
<dbReference type="InterPro" id="IPR007484">
    <property type="entry name" value="Peptidase_M28"/>
</dbReference>